<dbReference type="InterPro" id="IPR025559">
    <property type="entry name" value="Eis_dom"/>
</dbReference>
<reference evidence="2" key="1">
    <citation type="journal article" date="2021" name="PeerJ">
        <title>Extensive microbial diversity within the chicken gut microbiome revealed by metagenomics and culture.</title>
        <authorList>
            <person name="Gilroy R."/>
            <person name="Ravi A."/>
            <person name="Getino M."/>
            <person name="Pursley I."/>
            <person name="Horton D.L."/>
            <person name="Alikhan N.F."/>
            <person name="Baker D."/>
            <person name="Gharbi K."/>
            <person name="Hall N."/>
            <person name="Watson M."/>
            <person name="Adriaenssens E.M."/>
            <person name="Foster-Nyarko E."/>
            <person name="Jarju S."/>
            <person name="Secka A."/>
            <person name="Antonio M."/>
            <person name="Oren A."/>
            <person name="Chaudhuri R.R."/>
            <person name="La Ragione R."/>
            <person name="Hildebrand F."/>
            <person name="Pallen M.J."/>
        </authorList>
    </citation>
    <scope>NUCLEOTIDE SEQUENCE</scope>
    <source>
        <strain evidence="2">ChiGjej3B3-7470</strain>
    </source>
</reference>
<dbReference type="PANTHER" id="PTHR37817">
    <property type="entry name" value="N-ACETYLTRANSFERASE EIS"/>
    <property type="match status" value="1"/>
</dbReference>
<dbReference type="Proteomes" id="UP000712713">
    <property type="component" value="Unassembled WGS sequence"/>
</dbReference>
<feature type="domain" description="Enhanced intracellular survival protein" evidence="1">
    <location>
        <begin position="26"/>
        <end position="120"/>
    </location>
</feature>
<evidence type="ECO:0000313" key="3">
    <source>
        <dbReference type="Proteomes" id="UP000712713"/>
    </source>
</evidence>
<dbReference type="PANTHER" id="PTHR37817:SF1">
    <property type="entry name" value="N-ACETYLTRANSFERASE EIS"/>
    <property type="match status" value="1"/>
</dbReference>
<dbReference type="GO" id="GO:0034069">
    <property type="term" value="F:aminoglycoside N-acetyltransferase activity"/>
    <property type="evidence" value="ECO:0007669"/>
    <property type="project" value="TreeGrafter"/>
</dbReference>
<name>A0A921JQQ5_9ACTN</name>
<protein>
    <submittedName>
        <fullName evidence="2">Sterol carrier protein domain-containing protein</fullName>
    </submittedName>
</protein>
<dbReference type="GO" id="GO:0030649">
    <property type="term" value="P:aminoglycoside antibiotic catabolic process"/>
    <property type="evidence" value="ECO:0007669"/>
    <property type="project" value="TreeGrafter"/>
</dbReference>
<proteinExistence type="predicted"/>
<gene>
    <name evidence="2" type="ORF">K8V15_07455</name>
</gene>
<dbReference type="InterPro" id="IPR036527">
    <property type="entry name" value="SCP2_sterol-bd_dom_sf"/>
</dbReference>
<comment type="caution">
    <text evidence="2">The sequence shown here is derived from an EMBL/GenBank/DDBJ whole genome shotgun (WGS) entry which is preliminary data.</text>
</comment>
<organism evidence="2 3">
    <name type="scientific">Tessaracoccus flavescens</name>
    <dbReference type="NCBI Taxonomy" id="399497"/>
    <lineage>
        <taxon>Bacteria</taxon>
        <taxon>Bacillati</taxon>
        <taxon>Actinomycetota</taxon>
        <taxon>Actinomycetes</taxon>
        <taxon>Propionibacteriales</taxon>
        <taxon>Propionibacteriaceae</taxon>
        <taxon>Tessaracoccus</taxon>
    </lineage>
</organism>
<sequence length="127" mass="13810">LSATDPRAVTIKEVFDSVWLRVLDLPGAVTHRAFDSDGEVTLRVIDDMGYCDGTWLLRVRDGAGSAERVSDEAAIEVRVEDLAQVWLGHRSVTDLARSGALTGTGDGINVLHRLLAWTTPAYNVATF</sequence>
<evidence type="ECO:0000313" key="2">
    <source>
        <dbReference type="EMBL" id="HJE51799.1"/>
    </source>
</evidence>
<dbReference type="EMBL" id="DYZF01000188">
    <property type="protein sequence ID" value="HJE51799.1"/>
    <property type="molecule type" value="Genomic_DNA"/>
</dbReference>
<dbReference type="AlphaFoldDB" id="A0A921JQQ5"/>
<dbReference type="Gene3D" id="3.30.1050.10">
    <property type="entry name" value="SCP2 sterol-binding domain"/>
    <property type="match status" value="1"/>
</dbReference>
<dbReference type="Pfam" id="PF13530">
    <property type="entry name" value="SCP2_2"/>
    <property type="match status" value="1"/>
</dbReference>
<accession>A0A921JQQ5</accession>
<dbReference type="InterPro" id="IPR051554">
    <property type="entry name" value="Acetyltransferase_Eis"/>
</dbReference>
<dbReference type="SUPFAM" id="SSF55718">
    <property type="entry name" value="SCP-like"/>
    <property type="match status" value="1"/>
</dbReference>
<reference evidence="2" key="2">
    <citation type="submission" date="2021-09" db="EMBL/GenBank/DDBJ databases">
        <authorList>
            <person name="Gilroy R."/>
        </authorList>
    </citation>
    <scope>NUCLEOTIDE SEQUENCE</scope>
    <source>
        <strain evidence="2">ChiGjej3B3-7470</strain>
    </source>
</reference>
<evidence type="ECO:0000259" key="1">
    <source>
        <dbReference type="Pfam" id="PF13530"/>
    </source>
</evidence>
<feature type="non-terminal residue" evidence="2">
    <location>
        <position position="1"/>
    </location>
</feature>